<keyword evidence="6 7" id="KW-0408">Iron</keyword>
<keyword evidence="5" id="KW-0249">Electron transport</keyword>
<comment type="similarity">
    <text evidence="1">Belongs to the flavin monoamine oxidase family.</text>
</comment>
<dbReference type="InterPro" id="IPR036188">
    <property type="entry name" value="FAD/NAD-bd_sf"/>
</dbReference>
<sequence length="340" mass="37317">MAAKLKNPVLLEKFVSSIALNDTGVVVTTSDGKKYEADYVISSIPLTALRKINITPALPALQQRAINEIDYSKTLIVQLTVTGEYWGEHTPSLWTDTKIERIFATSLDGSGNVTNLTFWLTGANAEYFSGMQTEARDKALLDTFYAIYPKAEGLVTLEKVVDWGSDPLILGTWPAYKPGQIREFGNAIAPPHGRLHFAGEHTALSNTGMEGAMESSERVVSEILRNKNKHAVATAALDPKSLFVTCMACHSLNEGEPHKLGPNLYGFFGQSAAIQEGFNYSPALKNAGIVWDKSILRKWLTAPDKLVPGTLMTYRGTLSEPELEQLIDYLITQTNPKVNP</sequence>
<dbReference type="RefSeq" id="WP_284306836.1">
    <property type="nucleotide sequence ID" value="NZ_BSUY01000001.1"/>
</dbReference>
<keyword evidence="2" id="KW-0813">Transport</keyword>
<evidence type="ECO:0000259" key="8">
    <source>
        <dbReference type="PROSITE" id="PS51007"/>
    </source>
</evidence>
<evidence type="ECO:0000256" key="3">
    <source>
        <dbReference type="ARBA" id="ARBA00022617"/>
    </source>
</evidence>
<organism evidence="9 10">
    <name type="scientific">Shewanella glacialipiscicola</name>
    <dbReference type="NCBI Taxonomy" id="614069"/>
    <lineage>
        <taxon>Bacteria</taxon>
        <taxon>Pseudomonadati</taxon>
        <taxon>Pseudomonadota</taxon>
        <taxon>Gammaproteobacteria</taxon>
        <taxon>Alteromonadales</taxon>
        <taxon>Shewanellaceae</taxon>
        <taxon>Shewanella</taxon>
    </lineage>
</organism>
<dbReference type="InterPro" id="IPR036909">
    <property type="entry name" value="Cyt_c-like_dom_sf"/>
</dbReference>
<dbReference type="PANTHER" id="PTHR43563">
    <property type="entry name" value="AMINE OXIDASE"/>
    <property type="match status" value="1"/>
</dbReference>
<reference evidence="10" key="1">
    <citation type="journal article" date="2019" name="Int. J. Syst. Evol. Microbiol.">
        <title>The Global Catalogue of Microorganisms (GCM) 10K type strain sequencing project: providing services to taxonomists for standard genome sequencing and annotation.</title>
        <authorList>
            <consortium name="The Broad Institute Genomics Platform"/>
            <consortium name="The Broad Institute Genome Sequencing Center for Infectious Disease"/>
            <person name="Wu L."/>
            <person name="Ma J."/>
        </authorList>
    </citation>
    <scope>NUCLEOTIDE SEQUENCE [LARGE SCALE GENOMIC DNA]</scope>
    <source>
        <strain evidence="10">NBRC 102030</strain>
    </source>
</reference>
<dbReference type="SUPFAM" id="SSF46626">
    <property type="entry name" value="Cytochrome c"/>
    <property type="match status" value="1"/>
</dbReference>
<keyword evidence="4 7" id="KW-0479">Metal-binding</keyword>
<name>A0ABQ6J220_9GAMM</name>
<dbReference type="Gene3D" id="3.50.50.60">
    <property type="entry name" value="FAD/NAD(P)-binding domain"/>
    <property type="match status" value="1"/>
</dbReference>
<dbReference type="PROSITE" id="PS51007">
    <property type="entry name" value="CYTC"/>
    <property type="match status" value="1"/>
</dbReference>
<dbReference type="SUPFAM" id="SSF51905">
    <property type="entry name" value="FAD/NAD(P)-binding domain"/>
    <property type="match status" value="1"/>
</dbReference>
<dbReference type="PANTHER" id="PTHR43563:SF1">
    <property type="entry name" value="AMINE OXIDASE [FLAVIN-CONTAINING] B"/>
    <property type="match status" value="1"/>
</dbReference>
<dbReference type="InterPro" id="IPR009056">
    <property type="entry name" value="Cyt_c-like_dom"/>
</dbReference>
<evidence type="ECO:0000313" key="10">
    <source>
        <dbReference type="Proteomes" id="UP001157046"/>
    </source>
</evidence>
<proteinExistence type="inferred from homology"/>
<dbReference type="InterPro" id="IPR002937">
    <property type="entry name" value="Amino_oxidase"/>
</dbReference>
<evidence type="ECO:0000256" key="4">
    <source>
        <dbReference type="ARBA" id="ARBA00022723"/>
    </source>
</evidence>
<accession>A0ABQ6J220</accession>
<dbReference type="InterPro" id="IPR002327">
    <property type="entry name" value="Cyt_c_1A/1B"/>
</dbReference>
<evidence type="ECO:0000256" key="5">
    <source>
        <dbReference type="ARBA" id="ARBA00022982"/>
    </source>
</evidence>
<evidence type="ECO:0000313" key="9">
    <source>
        <dbReference type="EMBL" id="GMA82153.1"/>
    </source>
</evidence>
<evidence type="ECO:0000256" key="1">
    <source>
        <dbReference type="ARBA" id="ARBA00005995"/>
    </source>
</evidence>
<feature type="domain" description="Cytochrome c" evidence="8">
    <location>
        <begin position="234"/>
        <end position="334"/>
    </location>
</feature>
<protein>
    <recommendedName>
        <fullName evidence="8">Cytochrome c domain-containing protein</fullName>
    </recommendedName>
</protein>
<dbReference type="EMBL" id="BSUY01000001">
    <property type="protein sequence ID" value="GMA82153.1"/>
    <property type="molecule type" value="Genomic_DNA"/>
</dbReference>
<dbReference type="InterPro" id="IPR050703">
    <property type="entry name" value="Flavin_MAO"/>
</dbReference>
<keyword evidence="3 7" id="KW-0349">Heme</keyword>
<dbReference type="PRINTS" id="PR00604">
    <property type="entry name" value="CYTCHRMECIAB"/>
</dbReference>
<dbReference type="Gene3D" id="1.10.760.10">
    <property type="entry name" value="Cytochrome c-like domain"/>
    <property type="match status" value="1"/>
</dbReference>
<dbReference type="Pfam" id="PF01593">
    <property type="entry name" value="Amino_oxidase"/>
    <property type="match status" value="1"/>
</dbReference>
<comment type="caution">
    <text evidence="9">The sequence shown here is derived from an EMBL/GenBank/DDBJ whole genome shotgun (WGS) entry which is preliminary data.</text>
</comment>
<dbReference type="SUPFAM" id="SSF54373">
    <property type="entry name" value="FAD-linked reductases, C-terminal domain"/>
    <property type="match status" value="1"/>
</dbReference>
<evidence type="ECO:0000256" key="2">
    <source>
        <dbReference type="ARBA" id="ARBA00022448"/>
    </source>
</evidence>
<evidence type="ECO:0000256" key="6">
    <source>
        <dbReference type="ARBA" id="ARBA00023004"/>
    </source>
</evidence>
<evidence type="ECO:0000256" key="7">
    <source>
        <dbReference type="PROSITE-ProRule" id="PRU00433"/>
    </source>
</evidence>
<dbReference type="Proteomes" id="UP001157046">
    <property type="component" value="Unassembled WGS sequence"/>
</dbReference>
<gene>
    <name evidence="9" type="ORF">GCM10025855_16860</name>
</gene>
<keyword evidence="10" id="KW-1185">Reference proteome</keyword>